<dbReference type="Pfam" id="PF01636">
    <property type="entry name" value="APH"/>
    <property type="match status" value="1"/>
</dbReference>
<evidence type="ECO:0000313" key="3">
    <source>
        <dbReference type="Proteomes" id="UP000035909"/>
    </source>
</evidence>
<sequence>MGASSVKKIHWQGNWAIQKTDASLLEMIFYRDVAPELQPLGVQTPNLLACDVSTRRLVIEYLPTKVQLTEASLIQALAHLAALHEVKGIMSRPPMYTCTWTLSATEQALDALRLDHPSARIMAELQSQSDYLFEPLHFLSGDSNEGNWGRNMAGQLCQFDWERFTVGHPAIDLAPMIPGMGSRDNYEAMADMYLAHRHCSSGTVPSRSELIRHIALAKSWLIVEVVNILKQRKHPAIGKYLDWYRQVLPDWLQHSHKLCNLSVL</sequence>
<name>A0A0J1K8F4_9GAMM</name>
<protein>
    <recommendedName>
        <fullName evidence="1">Aminoglycoside phosphotransferase domain-containing protein</fullName>
    </recommendedName>
</protein>
<accession>A0A0J1K8F4</accession>
<dbReference type="AlphaFoldDB" id="A0A0J1K8F4"/>
<reference evidence="2 3" key="1">
    <citation type="submission" date="2015-05" db="EMBL/GenBank/DDBJ databases">
        <title>Photobacterium galathea sp. nov.</title>
        <authorList>
            <person name="Machado H."/>
            <person name="Gram L."/>
        </authorList>
    </citation>
    <scope>NUCLEOTIDE SEQUENCE [LARGE SCALE GENOMIC DNA]</scope>
    <source>
        <strain evidence="2 3">DSM 22954</strain>
    </source>
</reference>
<keyword evidence="3" id="KW-1185">Reference proteome</keyword>
<dbReference type="PATRIC" id="fig|320778.3.peg.1500"/>
<feature type="domain" description="Aminoglycoside phosphotransferase" evidence="1">
    <location>
        <begin position="24"/>
        <end position="197"/>
    </location>
</feature>
<organism evidence="2 3">
    <name type="scientific">Photobacterium ganghwense</name>
    <dbReference type="NCBI Taxonomy" id="320778"/>
    <lineage>
        <taxon>Bacteria</taxon>
        <taxon>Pseudomonadati</taxon>
        <taxon>Pseudomonadota</taxon>
        <taxon>Gammaproteobacteria</taxon>
        <taxon>Vibrionales</taxon>
        <taxon>Vibrionaceae</taxon>
        <taxon>Photobacterium</taxon>
    </lineage>
</organism>
<proteinExistence type="predicted"/>
<dbReference type="SUPFAM" id="SSF56112">
    <property type="entry name" value="Protein kinase-like (PK-like)"/>
    <property type="match status" value="1"/>
</dbReference>
<dbReference type="EMBL" id="LDOU01000006">
    <property type="protein sequence ID" value="KLV10647.1"/>
    <property type="molecule type" value="Genomic_DNA"/>
</dbReference>
<dbReference type="Proteomes" id="UP000035909">
    <property type="component" value="Unassembled WGS sequence"/>
</dbReference>
<evidence type="ECO:0000313" key="2">
    <source>
        <dbReference type="EMBL" id="KLV10647.1"/>
    </source>
</evidence>
<comment type="caution">
    <text evidence="2">The sequence shown here is derived from an EMBL/GenBank/DDBJ whole genome shotgun (WGS) entry which is preliminary data.</text>
</comment>
<gene>
    <name evidence="2" type="ORF">ABT57_06960</name>
</gene>
<evidence type="ECO:0000259" key="1">
    <source>
        <dbReference type="Pfam" id="PF01636"/>
    </source>
</evidence>
<dbReference type="InterPro" id="IPR002575">
    <property type="entry name" value="Aminoglycoside_PTrfase"/>
</dbReference>
<dbReference type="InterPro" id="IPR011009">
    <property type="entry name" value="Kinase-like_dom_sf"/>
</dbReference>
<dbReference type="STRING" id="320778.ABT57_06960"/>